<sequence length="236" mass="25411">MNERECLVRAMYFESQRASRDGLLAVGTVVMNRVNSPSFPGTICGVVGQKYQFASGVLSRPMTQRDRAHADAVADQLLAGRRHDGIGDAMFFHVATRRYKYQNMRYLQVAGGNIFYTKVGRNAPRVVAGSALAYANTPPDVAKVEAAQVEIARVEAVKVDVVKPQTTTVAAIETAVSREPADASAAITAAVPAPVSIPLPVPAERLSFTAPVDEALLRARSFSAAPLKLAQYRLPK</sequence>
<dbReference type="RefSeq" id="WP_166948714.1">
    <property type="nucleotide sequence ID" value="NZ_JAASQI010000001.1"/>
</dbReference>
<evidence type="ECO:0000259" key="1">
    <source>
        <dbReference type="Pfam" id="PF07486"/>
    </source>
</evidence>
<comment type="caution">
    <text evidence="2">The sequence shown here is derived from an EMBL/GenBank/DDBJ whole genome shotgun (WGS) entry which is preliminary data.</text>
</comment>
<evidence type="ECO:0000313" key="2">
    <source>
        <dbReference type="EMBL" id="NIJ56883.1"/>
    </source>
</evidence>
<proteinExistence type="predicted"/>
<evidence type="ECO:0000313" key="3">
    <source>
        <dbReference type="Proteomes" id="UP001429580"/>
    </source>
</evidence>
<organism evidence="2 3">
    <name type="scientific">Pseudochelatococcus lubricantis</name>
    <dbReference type="NCBI Taxonomy" id="1538102"/>
    <lineage>
        <taxon>Bacteria</taxon>
        <taxon>Pseudomonadati</taxon>
        <taxon>Pseudomonadota</taxon>
        <taxon>Alphaproteobacteria</taxon>
        <taxon>Hyphomicrobiales</taxon>
        <taxon>Chelatococcaceae</taxon>
        <taxon>Pseudochelatococcus</taxon>
    </lineage>
</organism>
<dbReference type="InterPro" id="IPR042047">
    <property type="entry name" value="SleB_dom1"/>
</dbReference>
<gene>
    <name evidence="2" type="ORF">FHS82_000696</name>
</gene>
<dbReference type="Gene3D" id="1.10.10.2520">
    <property type="entry name" value="Cell wall hydrolase SleB, domain 1"/>
    <property type="match status" value="1"/>
</dbReference>
<dbReference type="EMBL" id="JAASQI010000001">
    <property type="protein sequence ID" value="NIJ56883.1"/>
    <property type="molecule type" value="Genomic_DNA"/>
</dbReference>
<feature type="domain" description="Cell wall hydrolase SleB" evidence="1">
    <location>
        <begin position="19"/>
        <end position="116"/>
    </location>
</feature>
<reference evidence="2 3" key="1">
    <citation type="submission" date="2020-03" db="EMBL/GenBank/DDBJ databases">
        <title>Genomic Encyclopedia of Type Strains, Phase IV (KMG-IV): sequencing the most valuable type-strain genomes for metagenomic binning, comparative biology and taxonomic classification.</title>
        <authorList>
            <person name="Goeker M."/>
        </authorList>
    </citation>
    <scope>NUCLEOTIDE SEQUENCE [LARGE SCALE GENOMIC DNA]</scope>
    <source>
        <strain evidence="2 3">DSM 103870</strain>
    </source>
</reference>
<accession>A0ABX0UV94</accession>
<keyword evidence="3" id="KW-1185">Reference proteome</keyword>
<dbReference type="Pfam" id="PF07486">
    <property type="entry name" value="Hydrolase_2"/>
    <property type="match status" value="1"/>
</dbReference>
<dbReference type="InterPro" id="IPR011105">
    <property type="entry name" value="Cell_wall_hydrolase_SleB"/>
</dbReference>
<protein>
    <submittedName>
        <fullName evidence="2">Spore germination cell wall hydrolase CwlJ-like protein</fullName>
    </submittedName>
</protein>
<dbReference type="Proteomes" id="UP001429580">
    <property type="component" value="Unassembled WGS sequence"/>
</dbReference>
<name>A0ABX0UV94_9HYPH</name>